<sequence>DVCKKYIKLFVNGYSPAMALYTYENSFYLNTKNDQKLMLLLADCAQNPDYRHKLELFELFLETIKNDYENDGPQLQASLKKLAKGIMQQKPSLS</sequence>
<evidence type="ECO:0000313" key="1">
    <source>
        <dbReference type="EMBL" id="CAG8797920.1"/>
    </source>
</evidence>
<gene>
    <name evidence="1" type="ORF">GMARGA_LOCUS22498</name>
</gene>
<name>A0ABN7VTF0_GIGMA</name>
<feature type="non-terminal residue" evidence="1">
    <location>
        <position position="1"/>
    </location>
</feature>
<dbReference type="Proteomes" id="UP000789901">
    <property type="component" value="Unassembled WGS sequence"/>
</dbReference>
<feature type="non-terminal residue" evidence="1">
    <location>
        <position position="94"/>
    </location>
</feature>
<protein>
    <submittedName>
        <fullName evidence="1">17418_t:CDS:1</fullName>
    </submittedName>
</protein>
<accession>A0ABN7VTF0</accession>
<keyword evidence="2" id="KW-1185">Reference proteome</keyword>
<organism evidence="1 2">
    <name type="scientific">Gigaspora margarita</name>
    <dbReference type="NCBI Taxonomy" id="4874"/>
    <lineage>
        <taxon>Eukaryota</taxon>
        <taxon>Fungi</taxon>
        <taxon>Fungi incertae sedis</taxon>
        <taxon>Mucoromycota</taxon>
        <taxon>Glomeromycotina</taxon>
        <taxon>Glomeromycetes</taxon>
        <taxon>Diversisporales</taxon>
        <taxon>Gigasporaceae</taxon>
        <taxon>Gigaspora</taxon>
    </lineage>
</organism>
<reference evidence="1 2" key="1">
    <citation type="submission" date="2021-06" db="EMBL/GenBank/DDBJ databases">
        <authorList>
            <person name="Kallberg Y."/>
            <person name="Tangrot J."/>
            <person name="Rosling A."/>
        </authorList>
    </citation>
    <scope>NUCLEOTIDE SEQUENCE [LARGE SCALE GENOMIC DNA]</scope>
    <source>
        <strain evidence="1 2">120-4 pot B 10/14</strain>
    </source>
</reference>
<evidence type="ECO:0000313" key="2">
    <source>
        <dbReference type="Proteomes" id="UP000789901"/>
    </source>
</evidence>
<dbReference type="EMBL" id="CAJVQB010021755">
    <property type="protein sequence ID" value="CAG8797920.1"/>
    <property type="molecule type" value="Genomic_DNA"/>
</dbReference>
<comment type="caution">
    <text evidence="1">The sequence shown here is derived from an EMBL/GenBank/DDBJ whole genome shotgun (WGS) entry which is preliminary data.</text>
</comment>
<proteinExistence type="predicted"/>